<dbReference type="OrthoDB" id="165483at2"/>
<dbReference type="AlphaFoldDB" id="A0A1G7ZMK5"/>
<gene>
    <name evidence="1" type="ORF">SAMN05192534_101610</name>
</gene>
<evidence type="ECO:0008006" key="3">
    <source>
        <dbReference type="Google" id="ProtNLM"/>
    </source>
</evidence>
<dbReference type="EMBL" id="FNDK01000001">
    <property type="protein sequence ID" value="SDH09933.1"/>
    <property type="molecule type" value="Genomic_DNA"/>
</dbReference>
<sequence length="178" mass="21659">MHYPEAYVQYLVQFHGHRDFFECHEILEEHWKEKPSGYRDKHWVGLIQIAVGLYHHRRANWRGAQKTFRNARRIVQEYSASLEELALDTDQLLFLMDQRLSDILLQRTYTDMNLPITDTSLTDQCFRMCEKENVDWLGESDMFNDHLVHRHILRDRTDITEERIQQKWLREQKKLSRT</sequence>
<evidence type="ECO:0000313" key="2">
    <source>
        <dbReference type="Proteomes" id="UP000199163"/>
    </source>
</evidence>
<dbReference type="PANTHER" id="PTHR34796:SF1">
    <property type="entry name" value="EXPRESSED PROTEIN"/>
    <property type="match status" value="1"/>
</dbReference>
<dbReference type="Proteomes" id="UP000199163">
    <property type="component" value="Unassembled WGS sequence"/>
</dbReference>
<dbReference type="Pfam" id="PF03745">
    <property type="entry name" value="DUF309"/>
    <property type="match status" value="1"/>
</dbReference>
<dbReference type="SUPFAM" id="SSF140663">
    <property type="entry name" value="TTHA0068-like"/>
    <property type="match status" value="1"/>
</dbReference>
<dbReference type="InterPro" id="IPR005500">
    <property type="entry name" value="DUF309"/>
</dbReference>
<dbReference type="PANTHER" id="PTHR34796">
    <property type="entry name" value="EXPRESSED PROTEIN"/>
    <property type="match status" value="1"/>
</dbReference>
<dbReference type="RefSeq" id="WP_091271028.1">
    <property type="nucleotide sequence ID" value="NZ_FNDK01000001.1"/>
</dbReference>
<protein>
    <recommendedName>
        <fullName evidence="3">DUF309 domain-containing protein</fullName>
    </recommendedName>
</protein>
<dbReference type="Gene3D" id="1.10.3450.10">
    <property type="entry name" value="TTHA0068-like"/>
    <property type="match status" value="1"/>
</dbReference>
<dbReference type="STRING" id="568899.SAMN05192534_101610"/>
<keyword evidence="2" id="KW-1185">Reference proteome</keyword>
<organism evidence="1 2">
    <name type="scientific">Alteribacillus persepolensis</name>
    <dbReference type="NCBI Taxonomy" id="568899"/>
    <lineage>
        <taxon>Bacteria</taxon>
        <taxon>Bacillati</taxon>
        <taxon>Bacillota</taxon>
        <taxon>Bacilli</taxon>
        <taxon>Bacillales</taxon>
        <taxon>Bacillaceae</taxon>
        <taxon>Alteribacillus</taxon>
    </lineage>
</organism>
<accession>A0A1G7ZMK5</accession>
<reference evidence="1 2" key="1">
    <citation type="submission" date="2016-10" db="EMBL/GenBank/DDBJ databases">
        <authorList>
            <person name="de Groot N.N."/>
        </authorList>
    </citation>
    <scope>NUCLEOTIDE SEQUENCE [LARGE SCALE GENOMIC DNA]</scope>
    <source>
        <strain evidence="1 2">DSM 21632</strain>
    </source>
</reference>
<name>A0A1G7ZMK5_9BACI</name>
<dbReference type="InterPro" id="IPR023203">
    <property type="entry name" value="TTHA0068_sf"/>
</dbReference>
<evidence type="ECO:0000313" key="1">
    <source>
        <dbReference type="EMBL" id="SDH09933.1"/>
    </source>
</evidence>
<proteinExistence type="predicted"/>